<feature type="region of interest" description="Disordered" evidence="1">
    <location>
        <begin position="107"/>
        <end position="210"/>
    </location>
</feature>
<dbReference type="AlphaFoldDB" id="A0A7J5DQT3"/>
<feature type="compositionally biased region" description="Gly residues" evidence="1">
    <location>
        <begin position="111"/>
        <end position="120"/>
    </location>
</feature>
<dbReference type="RefSeq" id="WP_151582954.1">
    <property type="nucleotide sequence ID" value="NZ_WBVM01000006.1"/>
</dbReference>
<organism evidence="2 3">
    <name type="scientific">Nocardioides simplex</name>
    <name type="common">Arthrobacter simplex</name>
    <dbReference type="NCBI Taxonomy" id="2045"/>
    <lineage>
        <taxon>Bacteria</taxon>
        <taxon>Bacillati</taxon>
        <taxon>Actinomycetota</taxon>
        <taxon>Actinomycetes</taxon>
        <taxon>Propionibacteriales</taxon>
        <taxon>Nocardioidaceae</taxon>
        <taxon>Pimelobacter</taxon>
    </lineage>
</organism>
<name>A0A7J5DQT3_NOCSI</name>
<evidence type="ECO:0000256" key="1">
    <source>
        <dbReference type="SAM" id="MobiDB-lite"/>
    </source>
</evidence>
<proteinExistence type="predicted"/>
<dbReference type="EMBL" id="WBVM01000006">
    <property type="protein sequence ID" value="KAB2807118.1"/>
    <property type="molecule type" value="Genomic_DNA"/>
</dbReference>
<feature type="compositionally biased region" description="Low complexity" evidence="1">
    <location>
        <begin position="140"/>
        <end position="159"/>
    </location>
</feature>
<feature type="compositionally biased region" description="Low complexity" evidence="1">
    <location>
        <begin position="175"/>
        <end position="189"/>
    </location>
</feature>
<comment type="caution">
    <text evidence="2">The sequence shown here is derived from an EMBL/GenBank/DDBJ whole genome shotgun (WGS) entry which is preliminary data.</text>
</comment>
<evidence type="ECO:0000313" key="3">
    <source>
        <dbReference type="Proteomes" id="UP000449906"/>
    </source>
</evidence>
<accession>A0A7J5DQT3</accession>
<feature type="compositionally biased region" description="Basic residues" evidence="1">
    <location>
        <begin position="190"/>
        <end position="210"/>
    </location>
</feature>
<dbReference type="Proteomes" id="UP000449906">
    <property type="component" value="Unassembled WGS sequence"/>
</dbReference>
<sequence length="210" mass="21763">MSENVSEAEPAATPATTGTPGVTGAWSYRTGSWLAVFGPQAAIVLPASQKDQVVALWATVDGGAGFDEVLDGLLASGLSRIPGFVLISTDPDGPTRFLLRGTGVVATVTSGGTGGTGDTGSAGETVTVDGDASHTWVEQRSTTSPRSRSPCPRSPARVPGRPGAERTSPSTPAWSGSAGSTGPRSSGPAPRRRWRSRRRRMFRPCRMCRP</sequence>
<protein>
    <submittedName>
        <fullName evidence="2">Uncharacterized protein</fullName>
    </submittedName>
</protein>
<feature type="compositionally biased region" description="Low complexity" evidence="1">
    <location>
        <begin position="7"/>
        <end position="20"/>
    </location>
</feature>
<gene>
    <name evidence="2" type="ORF">F9L07_26860</name>
</gene>
<evidence type="ECO:0000313" key="2">
    <source>
        <dbReference type="EMBL" id="KAB2807118.1"/>
    </source>
</evidence>
<reference evidence="2 3" key="1">
    <citation type="submission" date="2019-09" db="EMBL/GenBank/DDBJ databases">
        <title>Pimelobacter sp. isolated from Paulinella.</title>
        <authorList>
            <person name="Jeong S.E."/>
        </authorList>
    </citation>
    <scope>NUCLEOTIDE SEQUENCE [LARGE SCALE GENOMIC DNA]</scope>
    <source>
        <strain evidence="2 3">Pch-N</strain>
    </source>
</reference>
<feature type="region of interest" description="Disordered" evidence="1">
    <location>
        <begin position="1"/>
        <end position="20"/>
    </location>
</feature>